<name>A0A7W9WBE8_9BACT</name>
<feature type="signal peptide" evidence="2">
    <location>
        <begin position="1"/>
        <end position="19"/>
    </location>
</feature>
<evidence type="ECO:0000313" key="3">
    <source>
        <dbReference type="EMBL" id="MBB6058266.1"/>
    </source>
</evidence>
<protein>
    <recommendedName>
        <fullName evidence="5">Outer membrane protein beta-barrel domain-containing protein</fullName>
    </recommendedName>
</protein>
<gene>
    <name evidence="3" type="ORF">HNQ93_001096</name>
</gene>
<feature type="region of interest" description="Disordered" evidence="1">
    <location>
        <begin position="24"/>
        <end position="47"/>
    </location>
</feature>
<dbReference type="Proteomes" id="UP000532746">
    <property type="component" value="Unassembled WGS sequence"/>
</dbReference>
<proteinExistence type="predicted"/>
<dbReference type="EMBL" id="JACHGG010000001">
    <property type="protein sequence ID" value="MBB6058266.1"/>
    <property type="molecule type" value="Genomic_DNA"/>
</dbReference>
<evidence type="ECO:0000256" key="2">
    <source>
        <dbReference type="SAM" id="SignalP"/>
    </source>
</evidence>
<sequence length="225" mass="24274">MVQRLLLAALAAAPLAALAGPNGPATLLPDTTGTTPTTGLNPAPAQAAPADPLPWYRPRHLVAQTGGGLGMVAAGAGYSLKDRLDLDILIGYVPRKYAGSRLSIYSAKLLYSPWTLPLGKTQKWALRPLMVGGYFSYTHGTLNDEEPNQYYRGYYWFSTDTRVGPLLGSRLSYALPPTAKGRSRNVSAYYELGSNDLYLISYVQNLKGLSPIDILTLSLGLKLDI</sequence>
<feature type="chain" id="PRO_5030642200" description="Outer membrane protein beta-barrel domain-containing protein" evidence="2">
    <location>
        <begin position="20"/>
        <end position="225"/>
    </location>
</feature>
<evidence type="ECO:0000313" key="4">
    <source>
        <dbReference type="Proteomes" id="UP000532746"/>
    </source>
</evidence>
<evidence type="ECO:0008006" key="5">
    <source>
        <dbReference type="Google" id="ProtNLM"/>
    </source>
</evidence>
<keyword evidence="4" id="KW-1185">Reference proteome</keyword>
<keyword evidence="2" id="KW-0732">Signal</keyword>
<dbReference type="RefSeq" id="WP_183401585.1">
    <property type="nucleotide sequence ID" value="NZ_JACHGG010000001.1"/>
</dbReference>
<dbReference type="AlphaFoldDB" id="A0A7W9WBE8"/>
<comment type="caution">
    <text evidence="3">The sequence shown here is derived from an EMBL/GenBank/DDBJ whole genome shotgun (WGS) entry which is preliminary data.</text>
</comment>
<accession>A0A7W9WBE8</accession>
<organism evidence="3 4">
    <name type="scientific">Hymenobacter luteus</name>
    <dbReference type="NCBI Taxonomy" id="1411122"/>
    <lineage>
        <taxon>Bacteria</taxon>
        <taxon>Pseudomonadati</taxon>
        <taxon>Bacteroidota</taxon>
        <taxon>Cytophagia</taxon>
        <taxon>Cytophagales</taxon>
        <taxon>Hymenobacteraceae</taxon>
        <taxon>Hymenobacter</taxon>
    </lineage>
</organism>
<evidence type="ECO:0000256" key="1">
    <source>
        <dbReference type="SAM" id="MobiDB-lite"/>
    </source>
</evidence>
<reference evidence="3 4" key="1">
    <citation type="submission" date="2020-08" db="EMBL/GenBank/DDBJ databases">
        <title>Genomic Encyclopedia of Type Strains, Phase IV (KMG-IV): sequencing the most valuable type-strain genomes for metagenomic binning, comparative biology and taxonomic classification.</title>
        <authorList>
            <person name="Goeker M."/>
        </authorList>
    </citation>
    <scope>NUCLEOTIDE SEQUENCE [LARGE SCALE GENOMIC DNA]</scope>
    <source>
        <strain evidence="3 4">DSM 26718</strain>
    </source>
</reference>